<dbReference type="RefSeq" id="YP_007005949.1">
    <property type="nucleotide sequence ID" value="NC_019515.1"/>
</dbReference>
<dbReference type="Pfam" id="PF00041">
    <property type="entry name" value="fn3"/>
    <property type="match status" value="1"/>
</dbReference>
<dbReference type="InterPro" id="IPR003961">
    <property type="entry name" value="FN3_dom"/>
</dbReference>
<dbReference type="EMBL" id="JN712910">
    <property type="protein sequence ID" value="AEZ50545.1"/>
    <property type="molecule type" value="Genomic_DNA"/>
</dbReference>
<dbReference type="Gene3D" id="2.60.40.10">
    <property type="entry name" value="Immunoglobulins"/>
    <property type="match status" value="1"/>
</dbReference>
<evidence type="ECO:0000313" key="3">
    <source>
        <dbReference type="Proteomes" id="UP000006298"/>
    </source>
</evidence>
<dbReference type="SUPFAM" id="SSF49265">
    <property type="entry name" value="Fibronectin type III"/>
    <property type="match status" value="1"/>
</dbReference>
<sequence length="266" mass="30609">MAEEVQREFTEQQKQLINYFRASVVLKSPDTETDPAYKFTDEDLWAILSSKAPAHNSKYTIETIPANEMDFVLMLSRKEIYWRLATSTAPFYPLSAEGAELKKNVRFDHYLALIQQLESEYRSSVKQFEESIFGALGEVNTYEQVSKNNYFRKSNYDRAIAPSVELKASGITSSSVNLDWTKFNVQSGIFARYDLYVQDTPIVDEYATQVIQNKKMSVVANTNIHRTKHRVENLEPDKEYYICIVARDANGLFGYSEVKIRTLPVS</sequence>
<evidence type="ECO:0000313" key="2">
    <source>
        <dbReference type="EMBL" id="AEZ50545.1"/>
    </source>
</evidence>
<organism evidence="2 3">
    <name type="scientific">Bacillus phage BCD7</name>
    <dbReference type="NCBI Taxonomy" id="1136534"/>
    <lineage>
        <taxon>Viruses</taxon>
        <taxon>Duplodnaviria</taxon>
        <taxon>Heunggongvirae</taxon>
        <taxon>Uroviricota</taxon>
        <taxon>Caudoviricetes</taxon>
        <taxon>Becedseptimavirus</taxon>
        <taxon>Becedseptimavirus BCD7</taxon>
    </lineage>
</organism>
<accession>J9PVC4</accession>
<dbReference type="GeneID" id="14011617"/>
<dbReference type="PROSITE" id="PS50853">
    <property type="entry name" value="FN3"/>
    <property type="match status" value="1"/>
</dbReference>
<name>J9PVC4_9CAUD</name>
<gene>
    <name evidence="2" type="ORF">BCD7_0098</name>
</gene>
<feature type="domain" description="Fibronectin type-III" evidence="1">
    <location>
        <begin position="162"/>
        <end position="266"/>
    </location>
</feature>
<reference evidence="2 3" key="1">
    <citation type="submission" date="2011-09" db="EMBL/GenBank/DDBJ databases">
        <title>Complete Genome Sequence of Bacillus cereus Bacteriophage BCD7.</title>
        <authorList>
            <person name="Lee J.-H."/>
            <person name="Shin H."/>
            <person name="Son B."/>
            <person name="Ryu S."/>
        </authorList>
    </citation>
    <scope>NUCLEOTIDE SEQUENCE [LARGE SCALE GENOMIC DNA]</scope>
</reference>
<keyword evidence="3" id="KW-1185">Reference proteome</keyword>
<dbReference type="Proteomes" id="UP000006298">
    <property type="component" value="Segment"/>
</dbReference>
<dbReference type="InterPro" id="IPR013783">
    <property type="entry name" value="Ig-like_fold"/>
</dbReference>
<dbReference type="KEGG" id="vg:14011617"/>
<dbReference type="CDD" id="cd00063">
    <property type="entry name" value="FN3"/>
    <property type="match status" value="1"/>
</dbReference>
<dbReference type="InterPro" id="IPR036116">
    <property type="entry name" value="FN3_sf"/>
</dbReference>
<keyword evidence="2" id="KW-0675">Receptor</keyword>
<protein>
    <submittedName>
        <fullName evidence="2">Putative receptor binding protein</fullName>
    </submittedName>
</protein>
<evidence type="ECO:0000259" key="1">
    <source>
        <dbReference type="PROSITE" id="PS50853"/>
    </source>
</evidence>
<proteinExistence type="predicted"/>
<dbReference type="SMART" id="SM00060">
    <property type="entry name" value="FN3"/>
    <property type="match status" value="1"/>
</dbReference>